<keyword evidence="3" id="KW-1185">Reference proteome</keyword>
<name>A0A8H6IMZ7_9PEZI</name>
<feature type="region of interest" description="Disordered" evidence="1">
    <location>
        <begin position="1"/>
        <end position="22"/>
    </location>
</feature>
<dbReference type="EMBL" id="WIGN01000657">
    <property type="protein sequence ID" value="KAF6786161.1"/>
    <property type="molecule type" value="Genomic_DNA"/>
</dbReference>
<accession>A0A8H6IMZ7</accession>
<organism evidence="2 3">
    <name type="scientific">Colletotrichum sojae</name>
    <dbReference type="NCBI Taxonomy" id="2175907"/>
    <lineage>
        <taxon>Eukaryota</taxon>
        <taxon>Fungi</taxon>
        <taxon>Dikarya</taxon>
        <taxon>Ascomycota</taxon>
        <taxon>Pezizomycotina</taxon>
        <taxon>Sordariomycetes</taxon>
        <taxon>Hypocreomycetidae</taxon>
        <taxon>Glomerellales</taxon>
        <taxon>Glomerellaceae</taxon>
        <taxon>Colletotrichum</taxon>
        <taxon>Colletotrichum orchidearum species complex</taxon>
    </lineage>
</organism>
<feature type="region of interest" description="Disordered" evidence="1">
    <location>
        <begin position="51"/>
        <end position="72"/>
    </location>
</feature>
<evidence type="ECO:0000313" key="2">
    <source>
        <dbReference type="EMBL" id="KAF6786161.1"/>
    </source>
</evidence>
<reference evidence="2 3" key="1">
    <citation type="journal article" date="2020" name="Phytopathology">
        <title>Genome Sequence Resources of Colletotrichum truncatum, C. plurivorum, C. musicola, and C. sojae: Four Species Pathogenic to Soybean (Glycine max).</title>
        <authorList>
            <person name="Rogerio F."/>
            <person name="Boufleur T.R."/>
            <person name="Ciampi-Guillardi M."/>
            <person name="Sukno S.A."/>
            <person name="Thon M.R."/>
            <person name="Massola Junior N.S."/>
            <person name="Baroncelli R."/>
        </authorList>
    </citation>
    <scope>NUCLEOTIDE SEQUENCE [LARGE SCALE GENOMIC DNA]</scope>
    <source>
        <strain evidence="2 3">LFN0009</strain>
    </source>
</reference>
<protein>
    <submittedName>
        <fullName evidence="2">Uncharacterized protein</fullName>
    </submittedName>
</protein>
<dbReference type="Proteomes" id="UP000652219">
    <property type="component" value="Unassembled WGS sequence"/>
</dbReference>
<feature type="compositionally biased region" description="Polar residues" evidence="1">
    <location>
        <begin position="1"/>
        <end position="10"/>
    </location>
</feature>
<proteinExistence type="predicted"/>
<comment type="caution">
    <text evidence="2">The sequence shown here is derived from an EMBL/GenBank/DDBJ whole genome shotgun (WGS) entry which is preliminary data.</text>
</comment>
<feature type="compositionally biased region" description="Low complexity" evidence="1">
    <location>
        <begin position="54"/>
        <end position="64"/>
    </location>
</feature>
<dbReference type="AlphaFoldDB" id="A0A8H6IMZ7"/>
<gene>
    <name evidence="2" type="ORF">CSOJ01_15477</name>
</gene>
<sequence length="72" mass="7863">MLRLVTTQPPLESGCRGPRGNYETNFTIRQQKLAIGVDSSLLPGSILTQYQNEATSRTSPSSASAEKDERHA</sequence>
<evidence type="ECO:0000256" key="1">
    <source>
        <dbReference type="SAM" id="MobiDB-lite"/>
    </source>
</evidence>
<evidence type="ECO:0000313" key="3">
    <source>
        <dbReference type="Proteomes" id="UP000652219"/>
    </source>
</evidence>